<evidence type="ECO:0000313" key="3">
    <source>
        <dbReference type="Proteomes" id="UP001430377"/>
    </source>
</evidence>
<feature type="compositionally biased region" description="Low complexity" evidence="1">
    <location>
        <begin position="405"/>
        <end position="418"/>
    </location>
</feature>
<name>A0AAW4PX41_9EURY</name>
<reference evidence="2 3" key="1">
    <citation type="submission" date="2021-06" db="EMBL/GenBank/DDBJ databases">
        <title>Halomicroarcula sp. a new haloarchaeum isolated from saline soil.</title>
        <authorList>
            <person name="Duran-Viseras A."/>
            <person name="Sanchez-Porro C."/>
            <person name="Ventosa A."/>
        </authorList>
    </citation>
    <scope>NUCLEOTIDE SEQUENCE [LARGE SCALE GENOMIC DNA]</scope>
    <source>
        <strain evidence="2 3">F13</strain>
    </source>
</reference>
<evidence type="ECO:0000313" key="2">
    <source>
        <dbReference type="EMBL" id="MBX0325901.1"/>
    </source>
</evidence>
<comment type="caution">
    <text evidence="2">The sequence shown here is derived from an EMBL/GenBank/DDBJ whole genome shotgun (WGS) entry which is preliminary data.</text>
</comment>
<accession>A0AAW4PX41</accession>
<gene>
    <name evidence="2" type="ORF">EGH21_23055</name>
</gene>
<sequence>MTDAPSAIRFDVPNLDTDVPVAEIETTTHYQEARAAMAAVAALRERGVPVRDIVVVARDLDSYEKPLTRAAIRHGVTPVFWTQIDLVETSLYRLITSICELLAASEPDRDLLLRPLELEWTPQDATDEWPLPAEVFAETVHRLPQESRPTHAWNSLIDEAAWTDRRVVEYVEWIARNPEPTPTAVADVLGGVVESYREAVLPERRATDSPALLETETAARATVRMETLVEQVESKYSQRLSDGWTDESWTAVQGMCESLARQRPGRREHANARALDILEANDIWGREVPFVVAIGLVDGEWPTRANSTMPPGLQHAILAGDGPAEQLVPQTAWLDGRDLDQFHDTITAATTGIIVTRHVRDVDGSQRTRSPLLDHIDIEPISRGARQRLLSADRALPSEIESMLPEETPATPEVTPDA</sequence>
<protein>
    <recommendedName>
        <fullName evidence="4">ATP-dependent helicase/nuclease subunit B</fullName>
    </recommendedName>
</protein>
<dbReference type="Proteomes" id="UP001430377">
    <property type="component" value="Unassembled WGS sequence"/>
</dbReference>
<dbReference type="InterPro" id="IPR027417">
    <property type="entry name" value="P-loop_NTPase"/>
</dbReference>
<dbReference type="EMBL" id="RKLR01000022">
    <property type="protein sequence ID" value="MBX0325901.1"/>
    <property type="molecule type" value="Genomic_DNA"/>
</dbReference>
<keyword evidence="3" id="KW-1185">Reference proteome</keyword>
<dbReference type="AlphaFoldDB" id="A0AAW4PX41"/>
<feature type="region of interest" description="Disordered" evidence="1">
    <location>
        <begin position="397"/>
        <end position="418"/>
    </location>
</feature>
<organism evidence="2 3">
    <name type="scientific">Haloarcula rubra</name>
    <dbReference type="NCBI Taxonomy" id="2487747"/>
    <lineage>
        <taxon>Archaea</taxon>
        <taxon>Methanobacteriati</taxon>
        <taxon>Methanobacteriota</taxon>
        <taxon>Stenosarchaea group</taxon>
        <taxon>Halobacteria</taxon>
        <taxon>Halobacteriales</taxon>
        <taxon>Haloarculaceae</taxon>
        <taxon>Haloarcula</taxon>
    </lineage>
</organism>
<dbReference type="SUPFAM" id="SSF52540">
    <property type="entry name" value="P-loop containing nucleoside triphosphate hydrolases"/>
    <property type="match status" value="1"/>
</dbReference>
<dbReference type="RefSeq" id="WP_220620760.1">
    <property type="nucleotide sequence ID" value="NZ_RKLR01000022.1"/>
</dbReference>
<proteinExistence type="predicted"/>
<evidence type="ECO:0008006" key="4">
    <source>
        <dbReference type="Google" id="ProtNLM"/>
    </source>
</evidence>
<evidence type="ECO:0000256" key="1">
    <source>
        <dbReference type="SAM" id="MobiDB-lite"/>
    </source>
</evidence>